<dbReference type="InterPro" id="IPR025944">
    <property type="entry name" value="Sigma_54_int_dom_CS"/>
</dbReference>
<evidence type="ECO:0000259" key="6">
    <source>
        <dbReference type="PROSITE" id="PS50045"/>
    </source>
</evidence>
<dbReference type="PANTHER" id="PTHR32071:SF113">
    <property type="entry name" value="ALGINATE BIOSYNTHESIS TRANSCRIPTIONAL REGULATORY PROTEIN ALGB"/>
    <property type="match status" value="1"/>
</dbReference>
<gene>
    <name evidence="7" type="ORF">JFN91_12710</name>
</gene>
<dbReference type="PROSITE" id="PS00688">
    <property type="entry name" value="SIGMA54_INTERACT_3"/>
    <property type="match status" value="1"/>
</dbReference>
<sequence>MPRMDIRVKTRLSGRAVHFSGKRRVEEAVVVNELSLSSAMVSGMGPISDETCTLNISLSPRTRVELPAQPLRSSLKSTVFRLYFPERQAYDAVWSFLRQQAPVNGRCPYCGGELQADCTLCGSCRGPVDVLDSGYLERHLHATLLARLETRLSRCDAGLVLRLLTTVDQSIVGMPPGCGDDEFVGTAPALREVFATIRKAACTDMNILILGESGTGKELTAQAIHERSPRRDQPMVVVNCAAIPEQLLESELFGYEKGAFTGAYARKAGRFELADRGTIFLDEIGELPTPLQAKLLRFLEDHTVERVGGKRGTLVDVRIIAATNCNLAAMVDQGTFRRDLYYRLNTISITLPPLRERGDDVVVLAKYFFQRFGAVEQNELQGFSPAALAAISAYHWPGNVRELINKVRRALVMASGKAIEPEDLELPRVVPFTRQKQSCALASSREQIIDVLEQTGYCVTRAARVLGVSRPTLYASMRRHGIDPSGPHTGPGASLASTPIPLTIS</sequence>
<keyword evidence="3" id="KW-0805">Transcription regulation</keyword>
<dbReference type="CDD" id="cd00009">
    <property type="entry name" value="AAA"/>
    <property type="match status" value="1"/>
</dbReference>
<dbReference type="SUPFAM" id="SSF46689">
    <property type="entry name" value="Homeodomain-like"/>
    <property type="match status" value="1"/>
</dbReference>
<dbReference type="Gene3D" id="1.10.8.60">
    <property type="match status" value="1"/>
</dbReference>
<feature type="domain" description="Sigma-54 factor interaction" evidence="6">
    <location>
        <begin position="183"/>
        <end position="412"/>
    </location>
</feature>
<protein>
    <submittedName>
        <fullName evidence="7">Sigma 54-interacting transcriptional regulator</fullName>
    </submittedName>
</protein>
<dbReference type="Gene3D" id="3.40.50.300">
    <property type="entry name" value="P-loop containing nucleotide triphosphate hydrolases"/>
    <property type="match status" value="1"/>
</dbReference>
<dbReference type="PROSITE" id="PS50045">
    <property type="entry name" value="SIGMA54_INTERACT_4"/>
    <property type="match status" value="1"/>
</dbReference>
<accession>A0ABS0YFJ5</accession>
<dbReference type="Pfam" id="PF25601">
    <property type="entry name" value="AAA_lid_14"/>
    <property type="match status" value="1"/>
</dbReference>
<feature type="region of interest" description="Disordered" evidence="5">
    <location>
        <begin position="480"/>
        <end position="505"/>
    </location>
</feature>
<evidence type="ECO:0000313" key="8">
    <source>
        <dbReference type="Proteomes" id="UP000614714"/>
    </source>
</evidence>
<dbReference type="RefSeq" id="WP_199389567.1">
    <property type="nucleotide sequence ID" value="NZ_JAEMHL010000006.1"/>
</dbReference>
<dbReference type="SUPFAM" id="SSF52540">
    <property type="entry name" value="P-loop containing nucleoside triphosphate hydrolases"/>
    <property type="match status" value="1"/>
</dbReference>
<dbReference type="PANTHER" id="PTHR32071">
    <property type="entry name" value="TRANSCRIPTIONAL REGULATORY PROTEIN"/>
    <property type="match status" value="1"/>
</dbReference>
<comment type="caution">
    <text evidence="7">The sequence shown here is derived from an EMBL/GenBank/DDBJ whole genome shotgun (WGS) entry which is preliminary data.</text>
</comment>
<dbReference type="InterPro" id="IPR027417">
    <property type="entry name" value="P-loop_NTPase"/>
</dbReference>
<dbReference type="InterPro" id="IPR002078">
    <property type="entry name" value="Sigma_54_int"/>
</dbReference>
<keyword evidence="1" id="KW-0547">Nucleotide-binding</keyword>
<name>A0ABS0YFJ5_9BACT</name>
<keyword evidence="2" id="KW-0067">ATP-binding</keyword>
<evidence type="ECO:0000313" key="7">
    <source>
        <dbReference type="EMBL" id="MBJ6751077.1"/>
    </source>
</evidence>
<dbReference type="InterPro" id="IPR003593">
    <property type="entry name" value="AAA+_ATPase"/>
</dbReference>
<dbReference type="Pfam" id="PF02954">
    <property type="entry name" value="HTH_8"/>
    <property type="match status" value="1"/>
</dbReference>
<dbReference type="PRINTS" id="PR01590">
    <property type="entry name" value="HTHFIS"/>
</dbReference>
<organism evidence="7 8">
    <name type="scientific">Geomonas anaerohicana</name>
    <dbReference type="NCBI Taxonomy" id="2798583"/>
    <lineage>
        <taxon>Bacteria</taxon>
        <taxon>Pseudomonadati</taxon>
        <taxon>Thermodesulfobacteriota</taxon>
        <taxon>Desulfuromonadia</taxon>
        <taxon>Geobacterales</taxon>
        <taxon>Geobacteraceae</taxon>
        <taxon>Geomonas</taxon>
    </lineage>
</organism>
<dbReference type="InterPro" id="IPR009057">
    <property type="entry name" value="Homeodomain-like_sf"/>
</dbReference>
<evidence type="ECO:0000256" key="3">
    <source>
        <dbReference type="ARBA" id="ARBA00023015"/>
    </source>
</evidence>
<dbReference type="EMBL" id="JAEMHL010000006">
    <property type="protein sequence ID" value="MBJ6751077.1"/>
    <property type="molecule type" value="Genomic_DNA"/>
</dbReference>
<keyword evidence="8" id="KW-1185">Reference proteome</keyword>
<dbReference type="InterPro" id="IPR058031">
    <property type="entry name" value="AAA_lid_NorR"/>
</dbReference>
<evidence type="ECO:0000256" key="2">
    <source>
        <dbReference type="ARBA" id="ARBA00022840"/>
    </source>
</evidence>
<dbReference type="Proteomes" id="UP000614714">
    <property type="component" value="Unassembled WGS sequence"/>
</dbReference>
<keyword evidence="4" id="KW-0804">Transcription</keyword>
<reference evidence="7 8" key="1">
    <citation type="submission" date="2020-12" db="EMBL/GenBank/DDBJ databases">
        <title>Geomonas sp. Red421, isolated from paddy soil.</title>
        <authorList>
            <person name="Xu Z."/>
            <person name="Zhang Z."/>
            <person name="Masuda Y."/>
            <person name="Itoh H."/>
            <person name="Senoo K."/>
        </authorList>
    </citation>
    <scope>NUCLEOTIDE SEQUENCE [LARGE SCALE GENOMIC DNA]</scope>
    <source>
        <strain evidence="7 8">Red421</strain>
    </source>
</reference>
<evidence type="ECO:0000256" key="4">
    <source>
        <dbReference type="ARBA" id="ARBA00023163"/>
    </source>
</evidence>
<evidence type="ECO:0000256" key="1">
    <source>
        <dbReference type="ARBA" id="ARBA00022741"/>
    </source>
</evidence>
<proteinExistence type="predicted"/>
<dbReference type="SMART" id="SM00382">
    <property type="entry name" value="AAA"/>
    <property type="match status" value="1"/>
</dbReference>
<dbReference type="InterPro" id="IPR002197">
    <property type="entry name" value="HTH_Fis"/>
</dbReference>
<dbReference type="Pfam" id="PF00158">
    <property type="entry name" value="Sigma54_activat"/>
    <property type="match status" value="1"/>
</dbReference>
<dbReference type="Gene3D" id="1.10.10.60">
    <property type="entry name" value="Homeodomain-like"/>
    <property type="match status" value="1"/>
</dbReference>
<evidence type="ECO:0000256" key="5">
    <source>
        <dbReference type="SAM" id="MobiDB-lite"/>
    </source>
</evidence>